<reference evidence="1" key="2">
    <citation type="journal article" date="2024" name="Plant">
        <title>Genomic evolution and insights into agronomic trait innovations of Sesamum species.</title>
        <authorList>
            <person name="Miao H."/>
            <person name="Wang L."/>
            <person name="Qu L."/>
            <person name="Liu H."/>
            <person name="Sun Y."/>
            <person name="Le M."/>
            <person name="Wang Q."/>
            <person name="Wei S."/>
            <person name="Zheng Y."/>
            <person name="Lin W."/>
            <person name="Duan Y."/>
            <person name="Cao H."/>
            <person name="Xiong S."/>
            <person name="Wang X."/>
            <person name="Wei L."/>
            <person name="Li C."/>
            <person name="Ma Q."/>
            <person name="Ju M."/>
            <person name="Zhao R."/>
            <person name="Li G."/>
            <person name="Mu C."/>
            <person name="Tian Q."/>
            <person name="Mei H."/>
            <person name="Zhang T."/>
            <person name="Gao T."/>
            <person name="Zhang H."/>
        </authorList>
    </citation>
    <scope>NUCLEOTIDE SEQUENCE</scope>
    <source>
        <strain evidence="1">G02</strain>
    </source>
</reference>
<dbReference type="EMBL" id="JACGWJ010000016">
    <property type="protein sequence ID" value="KAL0361232.1"/>
    <property type="molecule type" value="Genomic_DNA"/>
</dbReference>
<organism evidence="1">
    <name type="scientific">Sesamum radiatum</name>
    <name type="common">Black benniseed</name>
    <dbReference type="NCBI Taxonomy" id="300843"/>
    <lineage>
        <taxon>Eukaryota</taxon>
        <taxon>Viridiplantae</taxon>
        <taxon>Streptophyta</taxon>
        <taxon>Embryophyta</taxon>
        <taxon>Tracheophyta</taxon>
        <taxon>Spermatophyta</taxon>
        <taxon>Magnoliopsida</taxon>
        <taxon>eudicotyledons</taxon>
        <taxon>Gunneridae</taxon>
        <taxon>Pentapetalae</taxon>
        <taxon>asterids</taxon>
        <taxon>lamiids</taxon>
        <taxon>Lamiales</taxon>
        <taxon>Pedaliaceae</taxon>
        <taxon>Sesamum</taxon>
    </lineage>
</organism>
<comment type="caution">
    <text evidence="1">The sequence shown here is derived from an EMBL/GenBank/DDBJ whole genome shotgun (WGS) entry which is preliminary data.</text>
</comment>
<accession>A0AAW2Q0H2</accession>
<proteinExistence type="predicted"/>
<gene>
    <name evidence="1" type="ORF">Sradi_3807700</name>
</gene>
<protein>
    <submittedName>
        <fullName evidence="1">Uncharacterized protein</fullName>
    </submittedName>
</protein>
<evidence type="ECO:0000313" key="1">
    <source>
        <dbReference type="EMBL" id="KAL0361232.1"/>
    </source>
</evidence>
<reference evidence="1" key="1">
    <citation type="submission" date="2020-06" db="EMBL/GenBank/DDBJ databases">
        <authorList>
            <person name="Li T."/>
            <person name="Hu X."/>
            <person name="Zhang T."/>
            <person name="Song X."/>
            <person name="Zhang H."/>
            <person name="Dai N."/>
            <person name="Sheng W."/>
            <person name="Hou X."/>
            <person name="Wei L."/>
        </authorList>
    </citation>
    <scope>NUCLEOTIDE SEQUENCE</scope>
    <source>
        <strain evidence="1">G02</strain>
        <tissue evidence="1">Leaf</tissue>
    </source>
</reference>
<name>A0AAW2Q0H2_SESRA</name>
<dbReference type="AlphaFoldDB" id="A0AAW2Q0H2"/>
<sequence>INSTIFWRRWKHEIKVKYFLPHIDDPEYLSRSPTKRVEQDQWKELVIYWSDEDVKMMMKGTDPSTLDIWLESRWDRGR</sequence>
<feature type="non-terminal residue" evidence="1">
    <location>
        <position position="1"/>
    </location>
</feature>